<accession>J9G2C5</accession>
<evidence type="ECO:0000313" key="2">
    <source>
        <dbReference type="EMBL" id="EJW93704.1"/>
    </source>
</evidence>
<dbReference type="SUPFAM" id="SSF88659">
    <property type="entry name" value="Sigma3 and sigma4 domains of RNA polymerase sigma factors"/>
    <property type="match status" value="1"/>
</dbReference>
<evidence type="ECO:0000256" key="1">
    <source>
        <dbReference type="ARBA" id="ARBA00009350"/>
    </source>
</evidence>
<dbReference type="Gene3D" id="1.10.10.10">
    <property type="entry name" value="Winged helix-like DNA-binding domain superfamily/Winged helix DNA-binding domain"/>
    <property type="match status" value="1"/>
</dbReference>
<dbReference type="Pfam" id="PF02001">
    <property type="entry name" value="DUF134"/>
    <property type="match status" value="1"/>
</dbReference>
<proteinExistence type="inferred from homology"/>
<gene>
    <name evidence="2" type="ORF">EVA_18188</name>
</gene>
<reference evidence="2" key="1">
    <citation type="journal article" date="2012" name="PLoS ONE">
        <title>Gene sets for utilization of primary and secondary nutrition supplies in the distal gut of endangered iberian lynx.</title>
        <authorList>
            <person name="Alcaide M."/>
            <person name="Messina E."/>
            <person name="Richter M."/>
            <person name="Bargiela R."/>
            <person name="Peplies J."/>
            <person name="Huws S.A."/>
            <person name="Newbold C.J."/>
            <person name="Golyshin P.N."/>
            <person name="Simon M.A."/>
            <person name="Lopez G."/>
            <person name="Yakimov M.M."/>
            <person name="Ferrer M."/>
        </authorList>
    </citation>
    <scope>NUCLEOTIDE SEQUENCE</scope>
</reference>
<dbReference type="PANTHER" id="PTHR37478">
    <property type="match status" value="1"/>
</dbReference>
<dbReference type="PANTHER" id="PTHR37478:SF2">
    <property type="entry name" value="UPF0251 PROTEIN TK0562"/>
    <property type="match status" value="1"/>
</dbReference>
<dbReference type="EMBL" id="AMCI01006808">
    <property type="protein sequence ID" value="EJW93704.1"/>
    <property type="molecule type" value="Genomic_DNA"/>
</dbReference>
<dbReference type="InterPro" id="IPR013324">
    <property type="entry name" value="RNA_pol_sigma_r3/r4-like"/>
</dbReference>
<feature type="non-terminal residue" evidence="2">
    <location>
        <position position="1"/>
    </location>
</feature>
<sequence>VKCRKVCYLPETQEFRPVRENVHPSAIVLSVDEYETIRLIDKEGFSQEECSKFMQIARTTVQMVYDSARKKLAEALVNGYTLKIEGGNFKVCDGGEEHCKCAGCPKRHCKQISIQRKEDDKMRIAIPLDENKKDVCVVFARAPYFLFLG</sequence>
<dbReference type="AlphaFoldDB" id="J9G2C5"/>
<protein>
    <submittedName>
        <fullName evidence="2">Protein belonging to Uncharacterized protein family UPF0251</fullName>
    </submittedName>
</protein>
<organism evidence="2">
    <name type="scientific">gut metagenome</name>
    <dbReference type="NCBI Taxonomy" id="749906"/>
    <lineage>
        <taxon>unclassified sequences</taxon>
        <taxon>metagenomes</taxon>
        <taxon>organismal metagenomes</taxon>
    </lineage>
</organism>
<dbReference type="InterPro" id="IPR002852">
    <property type="entry name" value="UPF0251"/>
</dbReference>
<name>J9G2C5_9ZZZZ</name>
<comment type="caution">
    <text evidence="2">The sequence shown here is derived from an EMBL/GenBank/DDBJ whole genome shotgun (WGS) entry which is preliminary data.</text>
</comment>
<comment type="similarity">
    <text evidence="1">Belongs to the UPF0251 family.</text>
</comment>
<dbReference type="InterPro" id="IPR036388">
    <property type="entry name" value="WH-like_DNA-bd_sf"/>
</dbReference>